<organism evidence="1 2">
    <name type="scientific">Melastoma candidum</name>
    <dbReference type="NCBI Taxonomy" id="119954"/>
    <lineage>
        <taxon>Eukaryota</taxon>
        <taxon>Viridiplantae</taxon>
        <taxon>Streptophyta</taxon>
        <taxon>Embryophyta</taxon>
        <taxon>Tracheophyta</taxon>
        <taxon>Spermatophyta</taxon>
        <taxon>Magnoliopsida</taxon>
        <taxon>eudicotyledons</taxon>
        <taxon>Gunneridae</taxon>
        <taxon>Pentapetalae</taxon>
        <taxon>rosids</taxon>
        <taxon>malvids</taxon>
        <taxon>Myrtales</taxon>
        <taxon>Melastomataceae</taxon>
        <taxon>Melastomatoideae</taxon>
        <taxon>Melastomateae</taxon>
        <taxon>Melastoma</taxon>
    </lineage>
</organism>
<keyword evidence="2" id="KW-1185">Reference proteome</keyword>
<evidence type="ECO:0000313" key="2">
    <source>
        <dbReference type="Proteomes" id="UP001057402"/>
    </source>
</evidence>
<gene>
    <name evidence="1" type="ORF">MLD38_038925</name>
</gene>
<reference evidence="2" key="1">
    <citation type="journal article" date="2023" name="Front. Plant Sci.">
        <title>Chromosomal-level genome assembly of Melastoma candidum provides insights into trichome evolution.</title>
        <authorList>
            <person name="Zhong Y."/>
            <person name="Wu W."/>
            <person name="Sun C."/>
            <person name="Zou P."/>
            <person name="Liu Y."/>
            <person name="Dai S."/>
            <person name="Zhou R."/>
        </authorList>
    </citation>
    <scope>NUCLEOTIDE SEQUENCE [LARGE SCALE GENOMIC DNA]</scope>
</reference>
<proteinExistence type="predicted"/>
<name>A0ACB9L1B7_9MYRT</name>
<evidence type="ECO:0000313" key="1">
    <source>
        <dbReference type="EMBL" id="KAI4303275.1"/>
    </source>
</evidence>
<accession>A0ACB9L1B7</accession>
<sequence length="87" mass="9033">MTGEGVNDAPALKISDIGVAVADSTDAARSASDIVVMEQGLSIIISAVLTSHAIFQRMKNYSVSFHLGKTSKITFGSATGSKSARFV</sequence>
<comment type="caution">
    <text evidence="1">The sequence shown here is derived from an EMBL/GenBank/DDBJ whole genome shotgun (WGS) entry which is preliminary data.</text>
</comment>
<dbReference type="EMBL" id="CM042891">
    <property type="protein sequence ID" value="KAI4303275.1"/>
    <property type="molecule type" value="Genomic_DNA"/>
</dbReference>
<dbReference type="Proteomes" id="UP001057402">
    <property type="component" value="Chromosome 12"/>
</dbReference>
<protein>
    <submittedName>
        <fullName evidence="1">Uncharacterized protein</fullName>
    </submittedName>
</protein>